<organism evidence="5">
    <name type="scientific">marine sediment metagenome</name>
    <dbReference type="NCBI Taxonomy" id="412755"/>
    <lineage>
        <taxon>unclassified sequences</taxon>
        <taxon>metagenomes</taxon>
        <taxon>ecological metagenomes</taxon>
    </lineage>
</organism>
<comment type="similarity">
    <text evidence="1">Belongs to the vitamin-B12 dependent methionine synthase family.</text>
</comment>
<proteinExistence type="inferred from homology"/>
<evidence type="ECO:0000313" key="5">
    <source>
        <dbReference type="EMBL" id="GAH76053.1"/>
    </source>
</evidence>
<dbReference type="PANTHER" id="PTHR45833">
    <property type="entry name" value="METHIONINE SYNTHASE"/>
    <property type="match status" value="1"/>
</dbReference>
<keyword evidence="2" id="KW-0489">Methyltransferase</keyword>
<dbReference type="SUPFAM" id="SSF51717">
    <property type="entry name" value="Dihydropteroate synthetase-like"/>
    <property type="match status" value="1"/>
</dbReference>
<dbReference type="Pfam" id="PF00809">
    <property type="entry name" value="Pterin_bind"/>
    <property type="match status" value="1"/>
</dbReference>
<gene>
    <name evidence="5" type="ORF">S03H2_44364</name>
</gene>
<accession>X1K1U5</accession>
<dbReference type="EMBL" id="BARU01027733">
    <property type="protein sequence ID" value="GAH76053.1"/>
    <property type="molecule type" value="Genomic_DNA"/>
</dbReference>
<evidence type="ECO:0000256" key="3">
    <source>
        <dbReference type="ARBA" id="ARBA00022679"/>
    </source>
</evidence>
<dbReference type="InterPro" id="IPR050554">
    <property type="entry name" value="Met_Synthase/Corrinoid"/>
</dbReference>
<evidence type="ECO:0000256" key="1">
    <source>
        <dbReference type="ARBA" id="ARBA00010398"/>
    </source>
</evidence>
<dbReference type="GO" id="GO:0042558">
    <property type="term" value="P:pteridine-containing compound metabolic process"/>
    <property type="evidence" value="ECO:0007669"/>
    <property type="project" value="InterPro"/>
</dbReference>
<keyword evidence="3" id="KW-0808">Transferase</keyword>
<dbReference type="PANTHER" id="PTHR45833:SF2">
    <property type="entry name" value="BIFUNCTIONAL HOMOCYSTEINE S-METHYLTRANSFERASE_5,10-METHYLENETETRAHYDROFOLATE REDUCTASE"/>
    <property type="match status" value="1"/>
</dbReference>
<comment type="caution">
    <text evidence="5">The sequence shown here is derived from an EMBL/GenBank/DDBJ whole genome shotgun (WGS) entry which is preliminary data.</text>
</comment>
<protein>
    <recommendedName>
        <fullName evidence="4">Pterin-binding domain-containing protein</fullName>
    </recommendedName>
</protein>
<sequence length="155" mass="16706">MLIVAERINSSRKAINQAIKAKDADFIRSEAKAQVEAGAHYIDVNAGSFLEQEVEYLCWLVEVVQGVTGLPLCIDSPNSEAIAATLEVVKGPVMINSVSLEGKRMVGMIPLVKKYKTKIVALCQSDEGLAATVSDKVKIAGQMVEVLTKERGSTE</sequence>
<dbReference type="GO" id="GO:0008705">
    <property type="term" value="F:methionine synthase activity"/>
    <property type="evidence" value="ECO:0007669"/>
    <property type="project" value="TreeGrafter"/>
</dbReference>
<evidence type="ECO:0000259" key="4">
    <source>
        <dbReference type="PROSITE" id="PS50972"/>
    </source>
</evidence>
<dbReference type="AlphaFoldDB" id="X1K1U5"/>
<dbReference type="GO" id="GO:0032259">
    <property type="term" value="P:methylation"/>
    <property type="evidence" value="ECO:0007669"/>
    <property type="project" value="UniProtKB-KW"/>
</dbReference>
<dbReference type="PROSITE" id="PS50972">
    <property type="entry name" value="PTERIN_BINDING"/>
    <property type="match status" value="1"/>
</dbReference>
<dbReference type="InterPro" id="IPR000489">
    <property type="entry name" value="Pterin-binding_dom"/>
</dbReference>
<feature type="domain" description="Pterin-binding" evidence="4">
    <location>
        <begin position="1"/>
        <end position="155"/>
    </location>
</feature>
<dbReference type="GO" id="GO:0005829">
    <property type="term" value="C:cytosol"/>
    <property type="evidence" value="ECO:0007669"/>
    <property type="project" value="TreeGrafter"/>
</dbReference>
<name>X1K1U5_9ZZZZ</name>
<dbReference type="Gene3D" id="3.20.20.20">
    <property type="entry name" value="Dihydropteroate synthase-like"/>
    <property type="match status" value="1"/>
</dbReference>
<dbReference type="InterPro" id="IPR011005">
    <property type="entry name" value="Dihydropteroate_synth-like_sf"/>
</dbReference>
<reference evidence="5" key="1">
    <citation type="journal article" date="2014" name="Front. Microbiol.">
        <title>High frequency of phylogenetically diverse reductive dehalogenase-homologous genes in deep subseafloor sedimentary metagenomes.</title>
        <authorList>
            <person name="Kawai M."/>
            <person name="Futagami T."/>
            <person name="Toyoda A."/>
            <person name="Takaki Y."/>
            <person name="Nishi S."/>
            <person name="Hori S."/>
            <person name="Arai W."/>
            <person name="Tsubouchi T."/>
            <person name="Morono Y."/>
            <person name="Uchiyama I."/>
            <person name="Ito T."/>
            <person name="Fujiyama A."/>
            <person name="Inagaki F."/>
            <person name="Takami H."/>
        </authorList>
    </citation>
    <scope>NUCLEOTIDE SEQUENCE</scope>
    <source>
        <strain evidence="5">Expedition CK06-06</strain>
    </source>
</reference>
<evidence type="ECO:0000256" key="2">
    <source>
        <dbReference type="ARBA" id="ARBA00022603"/>
    </source>
</evidence>